<dbReference type="AlphaFoldDB" id="A0A2P5GI07"/>
<dbReference type="OrthoDB" id="9154618at2"/>
<dbReference type="Proteomes" id="UP000247005">
    <property type="component" value="Unassembled WGS sequence"/>
</dbReference>
<dbReference type="EMBL" id="PQGD01000029">
    <property type="protein sequence ID" value="POP42546.1"/>
    <property type="molecule type" value="Genomic_DNA"/>
</dbReference>
<protein>
    <recommendedName>
        <fullName evidence="5">Lipoprotein</fullName>
    </recommendedName>
</protein>
<evidence type="ECO:0000313" key="2">
    <source>
        <dbReference type="EMBL" id="POP42546.1"/>
    </source>
</evidence>
<evidence type="ECO:0000313" key="3">
    <source>
        <dbReference type="Proteomes" id="UP000237073"/>
    </source>
</evidence>
<evidence type="ECO:0000313" key="1">
    <source>
        <dbReference type="EMBL" id="POP41734.1"/>
    </source>
</evidence>
<organism evidence="2 4">
    <name type="scientific">Superficieibacter electus</name>
    <dbReference type="NCBI Taxonomy" id="2022662"/>
    <lineage>
        <taxon>Bacteria</taxon>
        <taxon>Pseudomonadati</taxon>
        <taxon>Pseudomonadota</taxon>
        <taxon>Gammaproteobacteria</taxon>
        <taxon>Enterobacterales</taxon>
        <taxon>Enterobacteriaceae</taxon>
        <taxon>Superficieibacter</taxon>
    </lineage>
</organism>
<accession>A0A2P5GI07</accession>
<comment type="caution">
    <text evidence="2">The sequence shown here is derived from an EMBL/GenBank/DDBJ whole genome shotgun (WGS) entry which is preliminary data.</text>
</comment>
<dbReference type="Proteomes" id="UP000237073">
    <property type="component" value="Unassembled WGS sequence"/>
</dbReference>
<keyword evidence="3" id="KW-1185">Reference proteome</keyword>
<name>A0A2P5GI07_9ENTR</name>
<gene>
    <name evidence="2" type="ORF">CHU32_24525</name>
    <name evidence="1" type="ORF">CHU33_21740</name>
</gene>
<dbReference type="PROSITE" id="PS51257">
    <property type="entry name" value="PROKAR_LIPOPROTEIN"/>
    <property type="match status" value="1"/>
</dbReference>
<evidence type="ECO:0008006" key="5">
    <source>
        <dbReference type="Google" id="ProtNLM"/>
    </source>
</evidence>
<reference evidence="3 4" key="1">
    <citation type="submission" date="2018-01" db="EMBL/GenBank/DDBJ databases">
        <title>Superficieibacter electus gen. nov., sp. nov., an extended-spectrum beta-lactamase possessing member of the Enterobacteriaceae family, isolated from intensive care unit surfaces.</title>
        <authorList>
            <person name="Potter R.F."/>
            <person name="D'Souza A.W."/>
        </authorList>
    </citation>
    <scope>NUCLEOTIDE SEQUENCE [LARGE SCALE GENOMIC DNA]</scope>
    <source>
        <strain evidence="2 4">BP-1</strain>
        <strain evidence="1 3">BP-2</strain>
    </source>
</reference>
<proteinExistence type="predicted"/>
<sequence length="149" mass="16044">MLTFIKINEGKQIMKKFMLALVAIGISGCSTTPVSPDLARNVGVSTEFMMKQGNVPVTIIRDKGFVAGGCAVTAYINGKKVAELETSEKATAYVVPGEIVVGAVFEGSGLCHGPQRKEREFIVKSQQPKRLRIFIDQSGNVDILPSTLN</sequence>
<dbReference type="EMBL" id="PQGE01000024">
    <property type="protein sequence ID" value="POP41734.1"/>
    <property type="molecule type" value="Genomic_DNA"/>
</dbReference>
<evidence type="ECO:0000313" key="4">
    <source>
        <dbReference type="Proteomes" id="UP000247005"/>
    </source>
</evidence>